<gene>
    <name evidence="3" type="ORF">IMSHALPRED_003936</name>
</gene>
<dbReference type="InterPro" id="IPR041260">
    <property type="entry name" value="Sld7_C"/>
</dbReference>
<evidence type="ECO:0000313" key="4">
    <source>
        <dbReference type="Proteomes" id="UP000664534"/>
    </source>
</evidence>
<feature type="region of interest" description="Disordered" evidence="1">
    <location>
        <begin position="252"/>
        <end position="353"/>
    </location>
</feature>
<feature type="compositionally biased region" description="Basic and acidic residues" evidence="1">
    <location>
        <begin position="274"/>
        <end position="285"/>
    </location>
</feature>
<dbReference type="Pfam" id="PF18596">
    <property type="entry name" value="Sld7_C"/>
    <property type="match status" value="1"/>
</dbReference>
<organism evidence="3 4">
    <name type="scientific">Imshaugia aleurites</name>
    <dbReference type="NCBI Taxonomy" id="172621"/>
    <lineage>
        <taxon>Eukaryota</taxon>
        <taxon>Fungi</taxon>
        <taxon>Dikarya</taxon>
        <taxon>Ascomycota</taxon>
        <taxon>Pezizomycotina</taxon>
        <taxon>Lecanoromycetes</taxon>
        <taxon>OSLEUM clade</taxon>
        <taxon>Lecanoromycetidae</taxon>
        <taxon>Lecanorales</taxon>
        <taxon>Lecanorineae</taxon>
        <taxon>Parmeliaceae</taxon>
        <taxon>Imshaugia</taxon>
    </lineage>
</organism>
<reference evidence="3" key="1">
    <citation type="submission" date="2021-03" db="EMBL/GenBank/DDBJ databases">
        <authorList>
            <person name="Tagirdzhanova G."/>
        </authorList>
    </citation>
    <scope>NUCLEOTIDE SEQUENCE</scope>
</reference>
<evidence type="ECO:0000259" key="2">
    <source>
        <dbReference type="Pfam" id="PF18596"/>
    </source>
</evidence>
<evidence type="ECO:0000313" key="3">
    <source>
        <dbReference type="EMBL" id="CAF9905701.1"/>
    </source>
</evidence>
<proteinExistence type="predicted"/>
<protein>
    <recommendedName>
        <fullName evidence="2">Sld7 C-terminal domain-containing protein</fullName>
    </recommendedName>
</protein>
<accession>A0A8H3EF90</accession>
<dbReference type="OrthoDB" id="4205424at2759"/>
<sequence length="497" mass="55073">MSQVWSGNISTDDPTACIHGNARPMMQLRLTDHHLDIHIWTSNSSTRVPFSQDAKLHFLSLVEVARIPLYFAAGPSCNVSTGNEATTTWLTEALLNYEESGLRRDASREPWWSQSGRQSEDGILLKVDNENEEERGITNGITEVLLYAAVSKTDTAVPTPPASSSPQPPDEYLEDTLNPDIKTVKVFALPLCSKFMGPAKKSMEVCLPSPRELQSAEQAFFLPCTHEAAHVTNAVPQKRQSISTLFEDATTKRRKFKGRGGESISQAMAGIDRLPSRHELRDKQEAPQPQQDDLRRRSLTRASSMTSVAGSEYSRPTSRSGPLANGKRSSLHRVESAISPRDSPTPSDADGSCLQQNKAALTKVIMTAMRLHGLQQKNKAPSKSQLSDQVTLHNEINVAANEAEDEYKLVYHQTFKAAMLTFRKHLNALRISQETMRDVVDRLLIMFCTDPMIEDRVPYGNDLEESEVNNGLAASNPFDKPSSQARFSNVASGWNIP</sequence>
<dbReference type="Proteomes" id="UP000664534">
    <property type="component" value="Unassembled WGS sequence"/>
</dbReference>
<comment type="caution">
    <text evidence="3">The sequence shown here is derived from an EMBL/GenBank/DDBJ whole genome shotgun (WGS) entry which is preliminary data.</text>
</comment>
<feature type="compositionally biased region" description="Polar residues" evidence="1">
    <location>
        <begin position="300"/>
        <end position="320"/>
    </location>
</feature>
<feature type="domain" description="Sld7 C-terminal" evidence="2">
    <location>
        <begin position="355"/>
        <end position="448"/>
    </location>
</feature>
<dbReference type="EMBL" id="CAJPDT010000002">
    <property type="protein sequence ID" value="CAF9905701.1"/>
    <property type="molecule type" value="Genomic_DNA"/>
</dbReference>
<dbReference type="AlphaFoldDB" id="A0A8H3EF90"/>
<keyword evidence="4" id="KW-1185">Reference proteome</keyword>
<evidence type="ECO:0000256" key="1">
    <source>
        <dbReference type="SAM" id="MobiDB-lite"/>
    </source>
</evidence>
<name>A0A8H3EF90_9LECA</name>